<name>A0A1I5FWK7_9HYPH</name>
<evidence type="ECO:0000313" key="8">
    <source>
        <dbReference type="EMBL" id="SFO27993.1"/>
    </source>
</evidence>
<accession>A0A1I5FWK7</accession>
<comment type="similarity">
    <text evidence="5">Belongs to the YicC/YloC family.</text>
</comment>
<evidence type="ECO:0000256" key="1">
    <source>
        <dbReference type="ARBA" id="ARBA00001968"/>
    </source>
</evidence>
<gene>
    <name evidence="8" type="ORF">SAMN04488056_104235</name>
</gene>
<evidence type="ECO:0000256" key="5">
    <source>
        <dbReference type="ARBA" id="ARBA00035648"/>
    </source>
</evidence>
<organism evidence="8 9">
    <name type="scientific">Cohaesibacter marisflavi</name>
    <dbReference type="NCBI Taxonomy" id="655353"/>
    <lineage>
        <taxon>Bacteria</taxon>
        <taxon>Pseudomonadati</taxon>
        <taxon>Pseudomonadota</taxon>
        <taxon>Alphaproteobacteria</taxon>
        <taxon>Hyphomicrobiales</taxon>
        <taxon>Cohaesibacteraceae</taxon>
    </lineage>
</organism>
<keyword evidence="4" id="KW-0378">Hydrolase</keyword>
<keyword evidence="2" id="KW-0540">Nuclease</keyword>
<sequence length="295" mass="33022">MTLVSMTGFTRLGGSFGRYNWTWEIKTVNGKGLDLRLRLPPGFDELDRPVRAIMSERLARGSCYVSLTVQHEAPSQSLQVNQQVLDSVLDALALIKDRVDAKKPSLDGILSIKGVMEQVEESESEEVQALLIEAMLANFKDAMTDLQSMRKSEGDALEKVVMQRVEELEALTKQAEECPARSADAIRTKLRQQIERILEAESSLDEDRLYQEAVLLAGKADVREELDRLYAHCAAVRALVAEDRPVGRKLDFLAQEFNREANTLCSKSNDTSLTAIGLDLKATIEQLREQIQNVE</sequence>
<dbReference type="NCBIfam" id="TIGR00255">
    <property type="entry name" value="YicC/YloC family endoribonuclease"/>
    <property type="match status" value="1"/>
</dbReference>
<dbReference type="InterPro" id="IPR013551">
    <property type="entry name" value="YicC-like_C"/>
</dbReference>
<feature type="domain" description="Endoribonuclease YicC-like N-terminal" evidence="6">
    <location>
        <begin position="4"/>
        <end position="158"/>
    </location>
</feature>
<keyword evidence="3" id="KW-0255">Endonuclease</keyword>
<dbReference type="InterPro" id="IPR013527">
    <property type="entry name" value="YicC-like_N"/>
</dbReference>
<evidence type="ECO:0000256" key="4">
    <source>
        <dbReference type="ARBA" id="ARBA00022801"/>
    </source>
</evidence>
<proteinExistence type="inferred from homology"/>
<dbReference type="GO" id="GO:0004521">
    <property type="term" value="F:RNA endonuclease activity"/>
    <property type="evidence" value="ECO:0007669"/>
    <property type="project" value="InterPro"/>
</dbReference>
<dbReference type="AlphaFoldDB" id="A0A1I5FWK7"/>
<dbReference type="InterPro" id="IPR005229">
    <property type="entry name" value="YicC/YloC-like"/>
</dbReference>
<evidence type="ECO:0000259" key="7">
    <source>
        <dbReference type="Pfam" id="PF08340"/>
    </source>
</evidence>
<dbReference type="PANTHER" id="PTHR30636">
    <property type="entry name" value="UPF0701 PROTEIN YICC"/>
    <property type="match status" value="1"/>
</dbReference>
<evidence type="ECO:0000313" key="9">
    <source>
        <dbReference type="Proteomes" id="UP000199236"/>
    </source>
</evidence>
<evidence type="ECO:0000259" key="6">
    <source>
        <dbReference type="Pfam" id="PF03755"/>
    </source>
</evidence>
<evidence type="ECO:0000256" key="2">
    <source>
        <dbReference type="ARBA" id="ARBA00022722"/>
    </source>
</evidence>
<evidence type="ECO:0000256" key="3">
    <source>
        <dbReference type="ARBA" id="ARBA00022759"/>
    </source>
</evidence>
<dbReference type="Pfam" id="PF03755">
    <property type="entry name" value="YicC-like_N"/>
    <property type="match status" value="1"/>
</dbReference>
<dbReference type="EMBL" id="FOVR01000004">
    <property type="protein sequence ID" value="SFO27993.1"/>
    <property type="molecule type" value="Genomic_DNA"/>
</dbReference>
<dbReference type="STRING" id="655353.SAMN04488056_104235"/>
<dbReference type="Proteomes" id="UP000199236">
    <property type="component" value="Unassembled WGS sequence"/>
</dbReference>
<dbReference type="PANTHER" id="PTHR30636:SF3">
    <property type="entry name" value="UPF0701 PROTEIN YICC"/>
    <property type="match status" value="1"/>
</dbReference>
<reference evidence="8 9" key="1">
    <citation type="submission" date="2016-10" db="EMBL/GenBank/DDBJ databases">
        <authorList>
            <person name="de Groot N.N."/>
        </authorList>
    </citation>
    <scope>NUCLEOTIDE SEQUENCE [LARGE SCALE GENOMIC DNA]</scope>
    <source>
        <strain evidence="8 9">CGMCC 1.9157</strain>
    </source>
</reference>
<comment type="cofactor">
    <cofactor evidence="1">
        <name>a divalent metal cation</name>
        <dbReference type="ChEBI" id="CHEBI:60240"/>
    </cofactor>
</comment>
<feature type="domain" description="Endoribonuclease YicC-like C-terminal" evidence="7">
    <location>
        <begin position="180"/>
        <end position="295"/>
    </location>
</feature>
<dbReference type="Pfam" id="PF08340">
    <property type="entry name" value="YicC-like_C"/>
    <property type="match status" value="1"/>
</dbReference>
<dbReference type="OrthoDB" id="9771229at2"/>
<protein>
    <submittedName>
        <fullName evidence="8">TIGR00255 family protein</fullName>
    </submittedName>
</protein>
<keyword evidence="9" id="KW-1185">Reference proteome</keyword>
<dbReference type="RefSeq" id="WP_090071757.1">
    <property type="nucleotide sequence ID" value="NZ_FOVR01000004.1"/>
</dbReference>
<dbReference type="GO" id="GO:0016787">
    <property type="term" value="F:hydrolase activity"/>
    <property type="evidence" value="ECO:0007669"/>
    <property type="project" value="UniProtKB-KW"/>
</dbReference>